<keyword evidence="1" id="KW-0830">Ubiquinone</keyword>
<gene>
    <name evidence="1" type="ORF">M595_4908</name>
</gene>
<dbReference type="OrthoDB" id="5720816at2"/>
<dbReference type="EMBL" id="AUZM01000066">
    <property type="protein sequence ID" value="ERT05159.1"/>
    <property type="molecule type" value="Genomic_DNA"/>
</dbReference>
<dbReference type="PANTHER" id="PTHR12922">
    <property type="entry name" value="UBIQUINONE BIOSYNTHESIS PROTEIN"/>
    <property type="match status" value="1"/>
</dbReference>
<reference evidence="1 2" key="1">
    <citation type="journal article" date="2013" name="Front. Microbiol.">
        <title>Comparative genomic analyses of the cyanobacterium, Lyngbya aestuarii BL J, a powerful hydrogen producer.</title>
        <authorList>
            <person name="Kothari A."/>
            <person name="Vaughn M."/>
            <person name="Garcia-Pichel F."/>
        </authorList>
    </citation>
    <scope>NUCLEOTIDE SEQUENCE [LARGE SCALE GENOMIC DNA]</scope>
    <source>
        <strain evidence="1 2">BL J</strain>
    </source>
</reference>
<dbReference type="GO" id="GO:0006744">
    <property type="term" value="P:ubiquinone biosynthetic process"/>
    <property type="evidence" value="ECO:0007669"/>
    <property type="project" value="InterPro"/>
</dbReference>
<sequence length="224" mass="25669">MHFKDVQATLIRSLTTLKGAISLITNPSNTTSVYELEDGLRYDKATQLSIEFITSQPEIKPLLTERYLVDDPDLDTLLNYPQNSLGYRYASYLKASGFDPHFYRDIKVEDDTSYLFLRRRQTHDIWHIVTGLGTDVASEVGLKAFELAQTRSPLSALLIAGALVRTLFESPEELGYLLDRIAVGYRMGFQAKPFLAQKWEEDWEKSIEQWREELNVQVPPAYTP</sequence>
<evidence type="ECO:0000313" key="1">
    <source>
        <dbReference type="EMBL" id="ERT05159.1"/>
    </source>
</evidence>
<keyword evidence="2" id="KW-1185">Reference proteome</keyword>
<comment type="caution">
    <text evidence="1">The sequence shown here is derived from an EMBL/GenBank/DDBJ whole genome shotgun (WGS) entry which is preliminary data.</text>
</comment>
<dbReference type="Proteomes" id="UP000017127">
    <property type="component" value="Unassembled WGS sequence"/>
</dbReference>
<dbReference type="PANTHER" id="PTHR12922:SF7">
    <property type="entry name" value="UBIQUINONE BIOSYNTHESIS PROTEIN COQ4 HOMOLOG, MITOCHONDRIAL"/>
    <property type="match status" value="1"/>
</dbReference>
<protein>
    <submittedName>
        <fullName evidence="1">Coenzyme Q (Ubiquinone) biosynthesis Coq4 family protein</fullName>
    </submittedName>
</protein>
<dbReference type="Pfam" id="PF05019">
    <property type="entry name" value="Coq4"/>
    <property type="match status" value="1"/>
</dbReference>
<organism evidence="1 2">
    <name type="scientific">Lyngbya aestuarii BL J</name>
    <dbReference type="NCBI Taxonomy" id="1348334"/>
    <lineage>
        <taxon>Bacteria</taxon>
        <taxon>Bacillati</taxon>
        <taxon>Cyanobacteriota</taxon>
        <taxon>Cyanophyceae</taxon>
        <taxon>Oscillatoriophycideae</taxon>
        <taxon>Oscillatoriales</taxon>
        <taxon>Microcoleaceae</taxon>
        <taxon>Lyngbya</taxon>
    </lineage>
</organism>
<proteinExistence type="predicted"/>
<dbReference type="InterPro" id="IPR007715">
    <property type="entry name" value="Coq4"/>
</dbReference>
<name>U7QBC5_9CYAN</name>
<dbReference type="AlphaFoldDB" id="U7QBC5"/>
<accession>U7QBC5</accession>
<evidence type="ECO:0000313" key="2">
    <source>
        <dbReference type="Proteomes" id="UP000017127"/>
    </source>
</evidence>
<dbReference type="RefSeq" id="WP_023068609.1">
    <property type="nucleotide sequence ID" value="NZ_AUZM01000066.1"/>
</dbReference>
<dbReference type="PATRIC" id="fig|1348334.3.peg.4732"/>